<proteinExistence type="predicted"/>
<evidence type="ECO:0000313" key="1">
    <source>
        <dbReference type="EMBL" id="GAA4623553.1"/>
    </source>
</evidence>
<dbReference type="InterPro" id="IPR038765">
    <property type="entry name" value="Papain-like_cys_pep_sf"/>
</dbReference>
<keyword evidence="2" id="KW-1185">Reference proteome</keyword>
<protein>
    <recommendedName>
        <fullName evidence="3">NlpC/P60 domain-containing protein</fullName>
    </recommendedName>
</protein>
<organism evidence="1 2">
    <name type="scientific">Actinoallomurus vinaceus</name>
    <dbReference type="NCBI Taxonomy" id="1080074"/>
    <lineage>
        <taxon>Bacteria</taxon>
        <taxon>Bacillati</taxon>
        <taxon>Actinomycetota</taxon>
        <taxon>Actinomycetes</taxon>
        <taxon>Streptosporangiales</taxon>
        <taxon>Thermomonosporaceae</taxon>
        <taxon>Actinoallomurus</taxon>
    </lineage>
</organism>
<comment type="caution">
    <text evidence="1">The sequence shown here is derived from an EMBL/GenBank/DDBJ whole genome shotgun (WGS) entry which is preliminary data.</text>
</comment>
<reference evidence="2" key="1">
    <citation type="journal article" date="2019" name="Int. J. Syst. Evol. Microbiol.">
        <title>The Global Catalogue of Microorganisms (GCM) 10K type strain sequencing project: providing services to taxonomists for standard genome sequencing and annotation.</title>
        <authorList>
            <consortium name="The Broad Institute Genomics Platform"/>
            <consortium name="The Broad Institute Genome Sequencing Center for Infectious Disease"/>
            <person name="Wu L."/>
            <person name="Ma J."/>
        </authorList>
    </citation>
    <scope>NUCLEOTIDE SEQUENCE [LARGE SCALE GENOMIC DNA]</scope>
    <source>
        <strain evidence="2">JCM 17939</strain>
    </source>
</reference>
<dbReference type="Gene3D" id="3.90.1720.10">
    <property type="entry name" value="endopeptidase domain like (from Nostoc punctiforme)"/>
    <property type="match status" value="1"/>
</dbReference>
<gene>
    <name evidence="1" type="ORF">GCM10023196_020180</name>
</gene>
<evidence type="ECO:0000313" key="2">
    <source>
        <dbReference type="Proteomes" id="UP001501442"/>
    </source>
</evidence>
<dbReference type="EMBL" id="BAABHK010000002">
    <property type="protein sequence ID" value="GAA4623553.1"/>
    <property type="molecule type" value="Genomic_DNA"/>
</dbReference>
<accession>A0ABP8U491</accession>
<dbReference type="SUPFAM" id="SSF54001">
    <property type="entry name" value="Cysteine proteinases"/>
    <property type="match status" value="1"/>
</dbReference>
<dbReference type="Proteomes" id="UP001501442">
    <property type="component" value="Unassembled WGS sequence"/>
</dbReference>
<name>A0ABP8U491_9ACTN</name>
<evidence type="ECO:0008006" key="3">
    <source>
        <dbReference type="Google" id="ProtNLM"/>
    </source>
</evidence>
<dbReference type="RefSeq" id="WP_345430400.1">
    <property type="nucleotide sequence ID" value="NZ_BAABHK010000002.1"/>
</dbReference>
<sequence length="129" mass="14511">MPYSQTRYLNGWRTDCSGYVSMAWNLRTSSGRPLNHNTDSMLRGGYGTPGPVVHPIAWKDLKAGDAIGFLGRGSIGDAGHVMLFEKWANSAHTVYWVYEQAGDGGTHHRTHRISYNHDKPYRYNKILEG</sequence>